<dbReference type="AlphaFoldDB" id="A0A2K8N5Y3"/>
<sequence>MKASELQAKDVVNIRDGARLGMVGDLEIDLEQGVVRAIVVPGTSRWFGLWRNGQEHVIPWDQIVKIGTDVILVELRPATEGGSYRPADGPGVSEGY</sequence>
<proteinExistence type="predicted"/>
<dbReference type="InterPro" id="IPR014238">
    <property type="entry name" value="Spore_YlmC/YmxH"/>
</dbReference>
<dbReference type="InterPro" id="IPR011033">
    <property type="entry name" value="PRC_barrel-like_sf"/>
</dbReference>
<dbReference type="RefSeq" id="WP_100667548.1">
    <property type="nucleotide sequence ID" value="NZ_CP024955.1"/>
</dbReference>
<protein>
    <submittedName>
        <fullName evidence="2">YlmC/YmxH family sporulation protein</fullName>
    </submittedName>
</protein>
<dbReference type="Proteomes" id="UP000231932">
    <property type="component" value="Chromosome"/>
</dbReference>
<keyword evidence="4" id="KW-1185">Reference proteome</keyword>
<evidence type="ECO:0000259" key="1">
    <source>
        <dbReference type="Pfam" id="PF05239"/>
    </source>
</evidence>
<dbReference type="SUPFAM" id="SSF50346">
    <property type="entry name" value="PRC-barrel domain"/>
    <property type="match status" value="1"/>
</dbReference>
<name>A0A2K8N5Y3_9BACL</name>
<dbReference type="PANTHER" id="PTHR40061:SF1">
    <property type="entry name" value="SPORULATION PROTEIN YLMC-RELATED"/>
    <property type="match status" value="1"/>
</dbReference>
<dbReference type="Proteomes" id="UP000502196">
    <property type="component" value="Chromosome"/>
</dbReference>
<organism evidence="2 4">
    <name type="scientific">Kyrpidia spormannii</name>
    <dbReference type="NCBI Taxonomy" id="2055160"/>
    <lineage>
        <taxon>Bacteria</taxon>
        <taxon>Bacillati</taxon>
        <taxon>Bacillota</taxon>
        <taxon>Bacilli</taxon>
        <taxon>Bacillales</taxon>
        <taxon>Alicyclobacillaceae</taxon>
        <taxon>Kyrpidia</taxon>
    </lineage>
</organism>
<evidence type="ECO:0000313" key="5">
    <source>
        <dbReference type="Proteomes" id="UP000502196"/>
    </source>
</evidence>
<evidence type="ECO:0000313" key="2">
    <source>
        <dbReference type="EMBL" id="ATY84736.1"/>
    </source>
</evidence>
<dbReference type="Pfam" id="PF05239">
    <property type="entry name" value="PRC"/>
    <property type="match status" value="1"/>
</dbReference>
<dbReference type="InterPro" id="IPR027275">
    <property type="entry name" value="PRC-brl_dom"/>
</dbReference>
<accession>A0A2K8N5Y3</accession>
<dbReference type="OrthoDB" id="6024937at2"/>
<reference evidence="4" key="1">
    <citation type="submission" date="2017-11" db="EMBL/GenBank/DDBJ databases">
        <title>Complete Genome Sequence of Kyrpidia sp. Strain EA-1, a thermophilic, hydrogen-oxidizing Bacterium, isolated from the Azores.</title>
        <authorList>
            <person name="Reiner J.E."/>
            <person name="Lapp C.J."/>
            <person name="Bunk B."/>
            <person name="Gescher J."/>
        </authorList>
    </citation>
    <scope>NUCLEOTIDE SEQUENCE [LARGE SCALE GENOMIC DNA]</scope>
    <source>
        <strain evidence="4">EA-1</strain>
    </source>
</reference>
<dbReference type="Gene3D" id="2.30.30.240">
    <property type="entry name" value="PRC-barrel domain"/>
    <property type="match status" value="1"/>
</dbReference>
<dbReference type="EMBL" id="LR792683">
    <property type="protein sequence ID" value="CAB3392733.1"/>
    <property type="molecule type" value="Genomic_DNA"/>
</dbReference>
<evidence type="ECO:0000313" key="4">
    <source>
        <dbReference type="Proteomes" id="UP000231932"/>
    </source>
</evidence>
<reference evidence="3 5" key="3">
    <citation type="submission" date="2020-04" db="EMBL/GenBank/DDBJ databases">
        <authorList>
            <person name="Hogendoorn C."/>
        </authorList>
    </citation>
    <scope>NUCLEOTIDE SEQUENCE [LARGE SCALE GENOMIC DNA]</scope>
    <source>
        <strain evidence="3">COOX1</strain>
    </source>
</reference>
<evidence type="ECO:0000313" key="3">
    <source>
        <dbReference type="EMBL" id="CAB3392733.1"/>
    </source>
</evidence>
<feature type="domain" description="PRC-barrel" evidence="1">
    <location>
        <begin position="2"/>
        <end position="75"/>
    </location>
</feature>
<reference evidence="2" key="2">
    <citation type="journal article" date="2018" name="Genome Announc.">
        <title>Complete Genome Sequence of Kyrpidia sp. Strain EA-1, a Thermophilic Knallgas Bacterium, Isolated from the Azores.</title>
        <authorList>
            <person name="Reiner J.E."/>
            <person name="Lapp C.J."/>
            <person name="Bunk B."/>
            <person name="Sproer C."/>
            <person name="Overmann J."/>
            <person name="Gescher J."/>
        </authorList>
    </citation>
    <scope>NUCLEOTIDE SEQUENCE</scope>
    <source>
        <strain evidence="2">EA-1</strain>
    </source>
</reference>
<dbReference type="PANTHER" id="PTHR40061">
    <property type="entry name" value="SPORULATION PROTEIN YLMC-RELATED"/>
    <property type="match status" value="1"/>
</dbReference>
<dbReference type="KEGG" id="kyr:CVV65_07180"/>
<dbReference type="NCBIfam" id="TIGR02888">
    <property type="entry name" value="spore_YlmC_YmxH"/>
    <property type="match status" value="1"/>
</dbReference>
<gene>
    <name evidence="3" type="ORF">COOX1_1558</name>
    <name evidence="2" type="ORF">CVV65_07180</name>
</gene>
<dbReference type="EMBL" id="CP024955">
    <property type="protein sequence ID" value="ATY84736.1"/>
    <property type="molecule type" value="Genomic_DNA"/>
</dbReference>